<dbReference type="PRINTS" id="PR00420">
    <property type="entry name" value="RNGMNOXGNASE"/>
</dbReference>
<evidence type="ECO:0000313" key="8">
    <source>
        <dbReference type="EMBL" id="KDQ61756.1"/>
    </source>
</evidence>
<sequence>MSSTSTPAENSTSMGNIAGENDNGHIWTADRPTTTNGLDGHRGHSYINTRNRTSSSRPHSHSLPSSRLQSPSRYQGFNNSVARHRGMSVSTRLAVLQLQFLVVGGGISGLACAYALAASGHKVRVVEKAPSLGQKAGGIRLPPNLTKILIEWGLEKELYDKTEPCRGSSFRDLETGERVGWLEWKEDVIKETGGEFLLIHHNDLHQMLYDLAISVGVRVSFDTAITSIGVDGKSARSSPLAKLSTGETVRPDVIIGADGRTSVVRGIISQAAGSYEEEGVDLGMSVWTLTIPTEMLKNDPELLGLTQSPERGNKEYNLHIFWPDREVDLDEPEEESWDDLCSTSSLRLDGCDPMLQRLLRLTPQGLRTKIVRKGSVDEWVDDSQRIVLVGESAHPLLPCSNHGCSMAVEDAAVIGALFSRLRSWDQIPALLEAFQDIRQGRCEAVNFQEFSNMQLVQLPPGPQRQHRDQAMRENLNHGREHWDEGRLRQQWEEISEIFGYNAREAAEDWWVQWGLLRERAKMGPMVLHDSLDLNVSVHVAAEA</sequence>
<evidence type="ECO:0000256" key="2">
    <source>
        <dbReference type="ARBA" id="ARBA00022630"/>
    </source>
</evidence>
<dbReference type="PANTHER" id="PTHR13789">
    <property type="entry name" value="MONOOXYGENASE"/>
    <property type="match status" value="1"/>
</dbReference>
<keyword evidence="9" id="KW-1185">Reference proteome</keyword>
<evidence type="ECO:0000256" key="3">
    <source>
        <dbReference type="ARBA" id="ARBA00022827"/>
    </source>
</evidence>
<dbReference type="GO" id="GO:0004497">
    <property type="term" value="F:monooxygenase activity"/>
    <property type="evidence" value="ECO:0007669"/>
    <property type="project" value="UniProtKB-KW"/>
</dbReference>
<dbReference type="InterPro" id="IPR036188">
    <property type="entry name" value="FAD/NAD-bd_sf"/>
</dbReference>
<dbReference type="STRING" id="933084.A0A067QGM0"/>
<evidence type="ECO:0000256" key="4">
    <source>
        <dbReference type="ARBA" id="ARBA00023002"/>
    </source>
</evidence>
<accession>A0A067QGM0</accession>
<dbReference type="HOGENOM" id="CLU_009665_19_3_1"/>
<keyword evidence="4" id="KW-0560">Oxidoreductase</keyword>
<feature type="domain" description="FAD-binding" evidence="7">
    <location>
        <begin position="99"/>
        <end position="444"/>
    </location>
</feature>
<evidence type="ECO:0000256" key="5">
    <source>
        <dbReference type="ARBA" id="ARBA00023033"/>
    </source>
</evidence>
<dbReference type="GO" id="GO:0071949">
    <property type="term" value="F:FAD binding"/>
    <property type="evidence" value="ECO:0007669"/>
    <property type="project" value="InterPro"/>
</dbReference>
<dbReference type="PANTHER" id="PTHR13789:SF147">
    <property type="entry name" value="PUTATIVE (AFU_ORTHOLOGUE AFUA_2G01950)-RELATED"/>
    <property type="match status" value="1"/>
</dbReference>
<evidence type="ECO:0000256" key="6">
    <source>
        <dbReference type="SAM" id="MobiDB-lite"/>
    </source>
</evidence>
<feature type="compositionally biased region" description="Polar residues" evidence="6">
    <location>
        <begin position="1"/>
        <end position="15"/>
    </location>
</feature>
<name>A0A067QGM0_9AGAM</name>
<keyword evidence="2" id="KW-0285">Flavoprotein</keyword>
<dbReference type="SUPFAM" id="SSF51905">
    <property type="entry name" value="FAD/NAD(P)-binding domain"/>
    <property type="match status" value="1"/>
</dbReference>
<dbReference type="Proteomes" id="UP000027265">
    <property type="component" value="Unassembled WGS sequence"/>
</dbReference>
<evidence type="ECO:0000313" key="9">
    <source>
        <dbReference type="Proteomes" id="UP000027265"/>
    </source>
</evidence>
<feature type="compositionally biased region" description="Low complexity" evidence="6">
    <location>
        <begin position="45"/>
        <end position="73"/>
    </location>
</feature>
<dbReference type="OrthoDB" id="1878542at2759"/>
<keyword evidence="3" id="KW-0274">FAD</keyword>
<dbReference type="EMBL" id="KL197712">
    <property type="protein sequence ID" value="KDQ61756.1"/>
    <property type="molecule type" value="Genomic_DNA"/>
</dbReference>
<keyword evidence="5" id="KW-0503">Monooxygenase</keyword>
<dbReference type="Gene3D" id="3.50.50.60">
    <property type="entry name" value="FAD/NAD(P)-binding domain"/>
    <property type="match status" value="1"/>
</dbReference>
<proteinExistence type="inferred from homology"/>
<protein>
    <recommendedName>
        <fullName evidence="7">FAD-binding domain-containing protein</fullName>
    </recommendedName>
</protein>
<feature type="region of interest" description="Disordered" evidence="6">
    <location>
        <begin position="1"/>
        <end position="73"/>
    </location>
</feature>
<dbReference type="Pfam" id="PF01494">
    <property type="entry name" value="FAD_binding_3"/>
    <property type="match status" value="1"/>
</dbReference>
<dbReference type="InParanoid" id="A0A067QGM0"/>
<evidence type="ECO:0000259" key="7">
    <source>
        <dbReference type="Pfam" id="PF01494"/>
    </source>
</evidence>
<dbReference type="AlphaFoldDB" id="A0A067QGM0"/>
<dbReference type="InterPro" id="IPR050493">
    <property type="entry name" value="FAD-dep_Monooxygenase_BioMet"/>
</dbReference>
<dbReference type="InterPro" id="IPR002938">
    <property type="entry name" value="FAD-bd"/>
</dbReference>
<gene>
    <name evidence="8" type="ORF">JAAARDRAFT_55091</name>
</gene>
<organism evidence="8 9">
    <name type="scientific">Jaapia argillacea MUCL 33604</name>
    <dbReference type="NCBI Taxonomy" id="933084"/>
    <lineage>
        <taxon>Eukaryota</taxon>
        <taxon>Fungi</taxon>
        <taxon>Dikarya</taxon>
        <taxon>Basidiomycota</taxon>
        <taxon>Agaricomycotina</taxon>
        <taxon>Agaricomycetes</taxon>
        <taxon>Agaricomycetidae</taxon>
        <taxon>Jaapiales</taxon>
        <taxon>Jaapiaceae</taxon>
        <taxon>Jaapia</taxon>
    </lineage>
</organism>
<comment type="similarity">
    <text evidence="1">Belongs to the paxM FAD-dependent monooxygenase family.</text>
</comment>
<reference evidence="9" key="1">
    <citation type="journal article" date="2014" name="Proc. Natl. Acad. Sci. U.S.A.">
        <title>Extensive sampling of basidiomycete genomes demonstrates inadequacy of the white-rot/brown-rot paradigm for wood decay fungi.</title>
        <authorList>
            <person name="Riley R."/>
            <person name="Salamov A.A."/>
            <person name="Brown D.W."/>
            <person name="Nagy L.G."/>
            <person name="Floudas D."/>
            <person name="Held B.W."/>
            <person name="Levasseur A."/>
            <person name="Lombard V."/>
            <person name="Morin E."/>
            <person name="Otillar R."/>
            <person name="Lindquist E.A."/>
            <person name="Sun H."/>
            <person name="LaButti K.M."/>
            <person name="Schmutz J."/>
            <person name="Jabbour D."/>
            <person name="Luo H."/>
            <person name="Baker S.E."/>
            <person name="Pisabarro A.G."/>
            <person name="Walton J.D."/>
            <person name="Blanchette R.A."/>
            <person name="Henrissat B."/>
            <person name="Martin F."/>
            <person name="Cullen D."/>
            <person name="Hibbett D.S."/>
            <person name="Grigoriev I.V."/>
        </authorList>
    </citation>
    <scope>NUCLEOTIDE SEQUENCE [LARGE SCALE GENOMIC DNA]</scope>
    <source>
        <strain evidence="9">MUCL 33604</strain>
    </source>
</reference>
<evidence type="ECO:0000256" key="1">
    <source>
        <dbReference type="ARBA" id="ARBA00007992"/>
    </source>
</evidence>